<dbReference type="GO" id="GO:0016747">
    <property type="term" value="F:acyltransferase activity, transferring groups other than amino-acyl groups"/>
    <property type="evidence" value="ECO:0007669"/>
    <property type="project" value="InterPro"/>
</dbReference>
<protein>
    <submittedName>
        <fullName evidence="4">N-terminal acetyltransferase related protein</fullName>
    </submittedName>
</protein>
<dbReference type="PATRIC" id="fig|1303.76.peg.12"/>
<evidence type="ECO:0000313" key="4">
    <source>
        <dbReference type="EMBL" id="KXT62049.1"/>
    </source>
</evidence>
<dbReference type="SUPFAM" id="SSF55729">
    <property type="entry name" value="Acyl-CoA N-acyltransferases (Nat)"/>
    <property type="match status" value="1"/>
</dbReference>
<dbReference type="PANTHER" id="PTHR43877">
    <property type="entry name" value="AMINOALKYLPHOSPHONATE N-ACETYLTRANSFERASE-RELATED-RELATED"/>
    <property type="match status" value="1"/>
</dbReference>
<dbReference type="AlphaFoldDB" id="A0A139MEM2"/>
<dbReference type="Gene3D" id="3.40.630.30">
    <property type="match status" value="1"/>
</dbReference>
<proteinExistence type="predicted"/>
<dbReference type="CDD" id="cd04301">
    <property type="entry name" value="NAT_SF"/>
    <property type="match status" value="1"/>
</dbReference>
<evidence type="ECO:0000256" key="1">
    <source>
        <dbReference type="ARBA" id="ARBA00022679"/>
    </source>
</evidence>
<organism evidence="4 5">
    <name type="scientific">Streptococcus oralis</name>
    <dbReference type="NCBI Taxonomy" id="1303"/>
    <lineage>
        <taxon>Bacteria</taxon>
        <taxon>Bacillati</taxon>
        <taxon>Bacillota</taxon>
        <taxon>Bacilli</taxon>
        <taxon>Lactobacillales</taxon>
        <taxon>Streptococcaceae</taxon>
        <taxon>Streptococcus</taxon>
    </lineage>
</organism>
<dbReference type="InterPro" id="IPR000182">
    <property type="entry name" value="GNAT_dom"/>
</dbReference>
<dbReference type="PROSITE" id="PS51186">
    <property type="entry name" value="GNAT"/>
    <property type="match status" value="1"/>
</dbReference>
<reference evidence="4 5" key="1">
    <citation type="submission" date="2016-01" db="EMBL/GenBank/DDBJ databases">
        <title>Highly variable Streptococcus oralis are common among viridans streptococci isolated from primates.</title>
        <authorList>
            <person name="Denapaite D."/>
            <person name="Rieger M."/>
            <person name="Koendgen S."/>
            <person name="Brueckner R."/>
            <person name="Ochigava I."/>
            <person name="Kappeler P."/>
            <person name="Maetz-Rensing K."/>
            <person name="Leendertz F."/>
            <person name="Hakenbeck R."/>
        </authorList>
    </citation>
    <scope>NUCLEOTIDE SEQUENCE [LARGE SCALE GENOMIC DNA]</scope>
    <source>
        <strain evidence="4 5">DD05</strain>
    </source>
</reference>
<sequence length="159" mass="17945">MEIPITIRQATLSDLNEILAIEESNFSADEAVSRQSLEECIRKSAGTFLVARDENQLVGYVLGAEVSETHTQALLNLEIKRVVIHPDHRRQGLGTLLLASLKQAAVEEGVKCLRLTCSDDLLFYFEMNGFIEEEVPEALYASSSEWNLIWVNPFYQEEI</sequence>
<gene>
    <name evidence="4" type="ORF">SORDD05_00009</name>
</gene>
<evidence type="ECO:0000259" key="3">
    <source>
        <dbReference type="PROSITE" id="PS51186"/>
    </source>
</evidence>
<dbReference type="EMBL" id="LQOG01000003">
    <property type="protein sequence ID" value="KXT62049.1"/>
    <property type="molecule type" value="Genomic_DNA"/>
</dbReference>
<dbReference type="RefSeq" id="WP_061416391.1">
    <property type="nucleotide sequence ID" value="NZ_KQ969037.1"/>
</dbReference>
<keyword evidence="2" id="KW-0012">Acyltransferase</keyword>
<name>A0A139MEM2_STROR</name>
<dbReference type="PANTHER" id="PTHR43877:SF2">
    <property type="entry name" value="AMINOALKYLPHOSPHONATE N-ACETYLTRANSFERASE-RELATED"/>
    <property type="match status" value="1"/>
</dbReference>
<dbReference type="InterPro" id="IPR050832">
    <property type="entry name" value="Bact_Acetyltransf"/>
</dbReference>
<evidence type="ECO:0000313" key="5">
    <source>
        <dbReference type="Proteomes" id="UP000070541"/>
    </source>
</evidence>
<accession>A0A139MEM2</accession>
<dbReference type="Proteomes" id="UP000070541">
    <property type="component" value="Unassembled WGS sequence"/>
</dbReference>
<evidence type="ECO:0000256" key="2">
    <source>
        <dbReference type="ARBA" id="ARBA00023315"/>
    </source>
</evidence>
<comment type="caution">
    <text evidence="4">The sequence shown here is derived from an EMBL/GenBank/DDBJ whole genome shotgun (WGS) entry which is preliminary data.</text>
</comment>
<dbReference type="InterPro" id="IPR016181">
    <property type="entry name" value="Acyl_CoA_acyltransferase"/>
</dbReference>
<dbReference type="Pfam" id="PF00583">
    <property type="entry name" value="Acetyltransf_1"/>
    <property type="match status" value="1"/>
</dbReference>
<keyword evidence="1 4" id="KW-0808">Transferase</keyword>
<feature type="domain" description="N-acetyltransferase" evidence="3">
    <location>
        <begin position="5"/>
        <end position="155"/>
    </location>
</feature>